<accession>A0ABQ8E8Q6</accession>
<dbReference type="EMBL" id="JAGKQM010000002">
    <property type="protein sequence ID" value="KAH0938015.1"/>
    <property type="molecule type" value="Genomic_DNA"/>
</dbReference>
<evidence type="ECO:0000313" key="2">
    <source>
        <dbReference type="EMBL" id="KAH0938015.1"/>
    </source>
</evidence>
<protein>
    <recommendedName>
        <fullName evidence="4">Histone deacetylase</fullName>
    </recommendedName>
</protein>
<keyword evidence="3" id="KW-1185">Reference proteome</keyword>
<reference evidence="2 3" key="1">
    <citation type="submission" date="2021-05" db="EMBL/GenBank/DDBJ databases">
        <title>Genome Assembly of Synthetic Allotetraploid Brassica napus Reveals Homoeologous Exchanges between Subgenomes.</title>
        <authorList>
            <person name="Davis J.T."/>
        </authorList>
    </citation>
    <scope>NUCLEOTIDE SEQUENCE [LARGE SCALE GENOMIC DNA]</scope>
    <source>
        <strain evidence="3">cv. Da-Ae</strain>
        <tissue evidence="2">Seedling</tissue>
    </source>
</reference>
<evidence type="ECO:0000313" key="3">
    <source>
        <dbReference type="Proteomes" id="UP000824890"/>
    </source>
</evidence>
<organism evidence="2 3">
    <name type="scientific">Brassica napus</name>
    <name type="common">Rape</name>
    <dbReference type="NCBI Taxonomy" id="3708"/>
    <lineage>
        <taxon>Eukaryota</taxon>
        <taxon>Viridiplantae</taxon>
        <taxon>Streptophyta</taxon>
        <taxon>Embryophyta</taxon>
        <taxon>Tracheophyta</taxon>
        <taxon>Spermatophyta</taxon>
        <taxon>Magnoliopsida</taxon>
        <taxon>eudicotyledons</taxon>
        <taxon>Gunneridae</taxon>
        <taxon>Pentapetalae</taxon>
        <taxon>rosids</taxon>
        <taxon>malvids</taxon>
        <taxon>Brassicales</taxon>
        <taxon>Brassicaceae</taxon>
        <taxon>Brassiceae</taxon>
        <taxon>Brassica</taxon>
    </lineage>
</organism>
<feature type="compositionally biased region" description="Acidic residues" evidence="1">
    <location>
        <begin position="70"/>
        <end position="87"/>
    </location>
</feature>
<feature type="non-terminal residue" evidence="2">
    <location>
        <position position="1"/>
    </location>
</feature>
<gene>
    <name evidence="2" type="ORF">HID58_005476</name>
</gene>
<evidence type="ECO:0000256" key="1">
    <source>
        <dbReference type="SAM" id="MobiDB-lite"/>
    </source>
</evidence>
<name>A0ABQ8E8Q6_BRANA</name>
<feature type="region of interest" description="Disordered" evidence="1">
    <location>
        <begin position="64"/>
        <end position="87"/>
    </location>
</feature>
<dbReference type="Proteomes" id="UP000824890">
    <property type="component" value="Unassembled WGS sequence"/>
</dbReference>
<evidence type="ECO:0008006" key="4">
    <source>
        <dbReference type="Google" id="ProtNLM"/>
    </source>
</evidence>
<comment type="caution">
    <text evidence="2">The sequence shown here is derived from an EMBL/GenBank/DDBJ whole genome shotgun (WGS) entry which is preliminary data.</text>
</comment>
<proteinExistence type="predicted"/>
<sequence length="87" mass="9685">IILIKHVLFFIHGYVDIQAMTGGHAQKLFPKNPKNIRNCFNCFIVTGGTHIVDDVSDYDIAPMNPPNDEYVSDVDVESDGDSDDDSE</sequence>